<dbReference type="PANTHER" id="PTHR22718:SF25">
    <property type="entry name" value="G-PROTEIN COUPLED RECEPTORS FAMILY 1 PROFILE DOMAIN-CONTAINING PROTEIN"/>
    <property type="match status" value="1"/>
</dbReference>
<feature type="transmembrane region" description="Helical" evidence="1">
    <location>
        <begin position="76"/>
        <end position="96"/>
    </location>
</feature>
<dbReference type="PANTHER" id="PTHR22718">
    <property type="entry name" value="SERPENTINE RECEPTOR, CLASS X"/>
    <property type="match status" value="1"/>
</dbReference>
<evidence type="ECO:0000313" key="2">
    <source>
        <dbReference type="EMBL" id="KAK6726370.1"/>
    </source>
</evidence>
<organism evidence="2 3">
    <name type="scientific">Necator americanus</name>
    <name type="common">Human hookworm</name>
    <dbReference type="NCBI Taxonomy" id="51031"/>
    <lineage>
        <taxon>Eukaryota</taxon>
        <taxon>Metazoa</taxon>
        <taxon>Ecdysozoa</taxon>
        <taxon>Nematoda</taxon>
        <taxon>Chromadorea</taxon>
        <taxon>Rhabditida</taxon>
        <taxon>Rhabditina</taxon>
        <taxon>Rhabditomorpha</taxon>
        <taxon>Strongyloidea</taxon>
        <taxon>Ancylostomatidae</taxon>
        <taxon>Bunostominae</taxon>
        <taxon>Necator</taxon>
    </lineage>
</organism>
<keyword evidence="3" id="KW-1185">Reference proteome</keyword>
<sequence>MFVNILPTEQDNSEVGMSECECDRSSSSAIGTPTRDIIYWALYSTDLLLMMFSFILNVFLSIILFHSVLKHLCCSFYKVMLAFVVTTSISSASDILSTIYMEGLRYNSEMHGKVTLLISLVASYYTAMIIFLLGLNRFAAFCSAKLNNSVMNSKILSFLLLLLLGLSTGFGVVIIEVSGFSRTYDNMKDIMMQSAQNTVLLTISNYIFYTIPLVSTLFYVACFISLRSKRSLVRAETTISLLDNAENSTLKQGIVIVFFYLLSLAIHIFLRFHPPMYTSYFVLSRLEIVSSTAPQLAIPIITLMYSRRIREYSWSLLGCNPLRSSFVKSINVDR</sequence>
<keyword evidence="1" id="KW-0472">Membrane</keyword>
<feature type="transmembrane region" description="Helical" evidence="1">
    <location>
        <begin position="206"/>
        <end position="226"/>
    </location>
</feature>
<evidence type="ECO:0000256" key="1">
    <source>
        <dbReference type="SAM" id="Phobius"/>
    </source>
</evidence>
<dbReference type="SUPFAM" id="SSF81321">
    <property type="entry name" value="Family A G protein-coupled receptor-like"/>
    <property type="match status" value="1"/>
</dbReference>
<evidence type="ECO:0000313" key="3">
    <source>
        <dbReference type="Proteomes" id="UP001303046"/>
    </source>
</evidence>
<reference evidence="2 3" key="1">
    <citation type="submission" date="2023-08" db="EMBL/GenBank/DDBJ databases">
        <title>A Necator americanus chromosomal reference genome.</title>
        <authorList>
            <person name="Ilik V."/>
            <person name="Petrzelkova K.J."/>
            <person name="Pardy F."/>
            <person name="Fuh T."/>
            <person name="Niatou-Singa F.S."/>
            <person name="Gouil Q."/>
            <person name="Baker L."/>
            <person name="Ritchie M.E."/>
            <person name="Jex A.R."/>
            <person name="Gazzola D."/>
            <person name="Li H."/>
            <person name="Toshio Fujiwara R."/>
            <person name="Zhan B."/>
            <person name="Aroian R.V."/>
            <person name="Pafco B."/>
            <person name="Schwarz E.M."/>
        </authorList>
    </citation>
    <scope>NUCLEOTIDE SEQUENCE [LARGE SCALE GENOMIC DNA]</scope>
    <source>
        <strain evidence="2 3">Aroian</strain>
        <tissue evidence="2">Whole animal</tissue>
    </source>
</reference>
<feature type="transmembrane region" description="Helical" evidence="1">
    <location>
        <begin position="116"/>
        <end position="135"/>
    </location>
</feature>
<feature type="transmembrane region" description="Helical" evidence="1">
    <location>
        <begin position="282"/>
        <end position="305"/>
    </location>
</feature>
<dbReference type="Gene3D" id="1.20.1070.10">
    <property type="entry name" value="Rhodopsin 7-helix transmembrane proteins"/>
    <property type="match status" value="1"/>
</dbReference>
<keyword evidence="1" id="KW-1133">Transmembrane helix</keyword>
<proteinExistence type="predicted"/>
<dbReference type="EMBL" id="JAVFWL010000001">
    <property type="protein sequence ID" value="KAK6726370.1"/>
    <property type="molecule type" value="Genomic_DNA"/>
</dbReference>
<protein>
    <recommendedName>
        <fullName evidence="4">G-protein coupled receptors family 1 profile domain-containing protein</fullName>
    </recommendedName>
</protein>
<evidence type="ECO:0008006" key="4">
    <source>
        <dbReference type="Google" id="ProtNLM"/>
    </source>
</evidence>
<comment type="caution">
    <text evidence="2">The sequence shown here is derived from an EMBL/GenBank/DDBJ whole genome shotgun (WGS) entry which is preliminary data.</text>
</comment>
<name>A0ABR1BKH0_NECAM</name>
<feature type="transmembrane region" description="Helical" evidence="1">
    <location>
        <begin position="47"/>
        <end position="69"/>
    </location>
</feature>
<accession>A0ABR1BKH0</accession>
<feature type="transmembrane region" description="Helical" evidence="1">
    <location>
        <begin position="155"/>
        <end position="175"/>
    </location>
</feature>
<keyword evidence="1" id="KW-0812">Transmembrane</keyword>
<gene>
    <name evidence="2" type="primary">Necator_chrI.g714</name>
    <name evidence="2" type="ORF">RB195_004592</name>
</gene>
<feature type="transmembrane region" description="Helical" evidence="1">
    <location>
        <begin position="253"/>
        <end position="270"/>
    </location>
</feature>
<dbReference type="Proteomes" id="UP001303046">
    <property type="component" value="Unassembled WGS sequence"/>
</dbReference>